<name>W9XLY0_9EURO</name>
<dbReference type="STRING" id="1182541.W9XLY0"/>
<dbReference type="Gene3D" id="3.90.25.10">
    <property type="entry name" value="UDP-galactose 4-epimerase, domain 1"/>
    <property type="match status" value="1"/>
</dbReference>
<dbReference type="EMBL" id="AMWN01000007">
    <property type="protein sequence ID" value="EXJ81537.1"/>
    <property type="molecule type" value="Genomic_DNA"/>
</dbReference>
<protein>
    <recommendedName>
        <fullName evidence="3">NmrA-like domain-containing protein</fullName>
    </recommendedName>
</protein>
<dbReference type="GeneID" id="19162457"/>
<feature type="domain" description="NmrA-like" evidence="3">
    <location>
        <begin position="5"/>
        <end position="254"/>
    </location>
</feature>
<evidence type="ECO:0000256" key="1">
    <source>
        <dbReference type="ARBA" id="ARBA00022857"/>
    </source>
</evidence>
<evidence type="ECO:0000259" key="3">
    <source>
        <dbReference type="Pfam" id="PF05368"/>
    </source>
</evidence>
<dbReference type="PANTHER" id="PTHR47706">
    <property type="entry name" value="NMRA-LIKE FAMILY PROTEIN"/>
    <property type="match status" value="1"/>
</dbReference>
<evidence type="ECO:0000313" key="5">
    <source>
        <dbReference type="Proteomes" id="UP000019484"/>
    </source>
</evidence>
<dbReference type="PANTHER" id="PTHR47706:SF11">
    <property type="entry name" value="ISOFLAVONE REDUCTASE FAMILY PROTEIN (AFU_ORTHOLOGUE AFUA_1G12510)"/>
    <property type="match status" value="1"/>
</dbReference>
<sequence length="326" mass="36490">MNACKRVLVFGATGLIGRHIVRQILTRKDDFDRIAIFTSPDTVRSKAEEIKQLKNEGVEVLVGSLTDEADVRKAYQDIDTVVSAVGRNMIVHQIELIRLADETPNVHRFFPSEYGTDIEHNRDSSGEKPHQNKLKVRSFIRSCRNLDHTFLVTGPYADGDPGLYLSPNYGAVRTGSFDVRTKTAVLLESGDLNIAFTTMCDVGKLLLAALTHPEASRNKALRVKSFTTTDGKILEEFEKQTGGEKWQVSYTSIEELRKLEKKAWATGDHQATLITLRRIWATGGTLYHEWDNKLIGEPAVQTLAEAVATAIDVQLHGEQEMKRKLV</sequence>
<keyword evidence="2" id="KW-0560">Oxidoreductase</keyword>
<accession>W9XLY0</accession>
<dbReference type="InterPro" id="IPR036291">
    <property type="entry name" value="NAD(P)-bd_dom_sf"/>
</dbReference>
<dbReference type="InterPro" id="IPR051609">
    <property type="entry name" value="NmrA/Isoflavone_reductase-like"/>
</dbReference>
<proteinExistence type="predicted"/>
<keyword evidence="1" id="KW-0521">NADP</keyword>
<dbReference type="SUPFAM" id="SSF51735">
    <property type="entry name" value="NAD(P)-binding Rossmann-fold domains"/>
    <property type="match status" value="1"/>
</dbReference>
<dbReference type="Pfam" id="PF05368">
    <property type="entry name" value="NmrA"/>
    <property type="match status" value="1"/>
</dbReference>
<dbReference type="HOGENOM" id="CLU_044876_2_0_1"/>
<dbReference type="RefSeq" id="XP_007726658.1">
    <property type="nucleotide sequence ID" value="XM_007728468.1"/>
</dbReference>
<dbReference type="eggNOG" id="ENOG502SAPA">
    <property type="taxonomic scope" value="Eukaryota"/>
</dbReference>
<dbReference type="OrthoDB" id="419598at2759"/>
<dbReference type="Gene3D" id="3.40.50.720">
    <property type="entry name" value="NAD(P)-binding Rossmann-like Domain"/>
    <property type="match status" value="1"/>
</dbReference>
<dbReference type="Proteomes" id="UP000019484">
    <property type="component" value="Unassembled WGS sequence"/>
</dbReference>
<dbReference type="AlphaFoldDB" id="W9XLY0"/>
<gene>
    <name evidence="4" type="ORF">A1O1_07601</name>
</gene>
<dbReference type="GO" id="GO:0016491">
    <property type="term" value="F:oxidoreductase activity"/>
    <property type="evidence" value="ECO:0007669"/>
    <property type="project" value="UniProtKB-KW"/>
</dbReference>
<comment type="caution">
    <text evidence="4">The sequence shown here is derived from an EMBL/GenBank/DDBJ whole genome shotgun (WGS) entry which is preliminary data.</text>
</comment>
<reference evidence="4 5" key="1">
    <citation type="submission" date="2013-03" db="EMBL/GenBank/DDBJ databases">
        <title>The Genome Sequence of Capronia coronata CBS 617.96.</title>
        <authorList>
            <consortium name="The Broad Institute Genomics Platform"/>
            <person name="Cuomo C."/>
            <person name="de Hoog S."/>
            <person name="Gorbushina A."/>
            <person name="Walker B."/>
            <person name="Young S.K."/>
            <person name="Zeng Q."/>
            <person name="Gargeya S."/>
            <person name="Fitzgerald M."/>
            <person name="Haas B."/>
            <person name="Abouelleil A."/>
            <person name="Allen A.W."/>
            <person name="Alvarado L."/>
            <person name="Arachchi H.M."/>
            <person name="Berlin A.M."/>
            <person name="Chapman S.B."/>
            <person name="Gainer-Dewar J."/>
            <person name="Goldberg J."/>
            <person name="Griggs A."/>
            <person name="Gujja S."/>
            <person name="Hansen M."/>
            <person name="Howarth C."/>
            <person name="Imamovic A."/>
            <person name="Ireland A."/>
            <person name="Larimer J."/>
            <person name="McCowan C."/>
            <person name="Murphy C."/>
            <person name="Pearson M."/>
            <person name="Poon T.W."/>
            <person name="Priest M."/>
            <person name="Roberts A."/>
            <person name="Saif S."/>
            <person name="Shea T."/>
            <person name="Sisk P."/>
            <person name="Sykes S."/>
            <person name="Wortman J."/>
            <person name="Nusbaum C."/>
            <person name="Birren B."/>
        </authorList>
    </citation>
    <scope>NUCLEOTIDE SEQUENCE [LARGE SCALE GENOMIC DNA]</scope>
    <source>
        <strain evidence="4 5">CBS 617.96</strain>
    </source>
</reference>
<organism evidence="4 5">
    <name type="scientific">Capronia coronata CBS 617.96</name>
    <dbReference type="NCBI Taxonomy" id="1182541"/>
    <lineage>
        <taxon>Eukaryota</taxon>
        <taxon>Fungi</taxon>
        <taxon>Dikarya</taxon>
        <taxon>Ascomycota</taxon>
        <taxon>Pezizomycotina</taxon>
        <taxon>Eurotiomycetes</taxon>
        <taxon>Chaetothyriomycetidae</taxon>
        <taxon>Chaetothyriales</taxon>
        <taxon>Herpotrichiellaceae</taxon>
        <taxon>Capronia</taxon>
    </lineage>
</organism>
<dbReference type="InterPro" id="IPR008030">
    <property type="entry name" value="NmrA-like"/>
</dbReference>
<keyword evidence="5" id="KW-1185">Reference proteome</keyword>
<evidence type="ECO:0000256" key="2">
    <source>
        <dbReference type="ARBA" id="ARBA00023002"/>
    </source>
</evidence>
<evidence type="ECO:0000313" key="4">
    <source>
        <dbReference type="EMBL" id="EXJ81537.1"/>
    </source>
</evidence>